<dbReference type="GO" id="GO:0000428">
    <property type="term" value="C:DNA-directed RNA polymerase complex"/>
    <property type="evidence" value="ECO:0007669"/>
    <property type="project" value="UniProtKB-KW"/>
</dbReference>
<evidence type="ECO:0000256" key="2">
    <source>
        <dbReference type="ARBA" id="ARBA00022478"/>
    </source>
</evidence>
<dbReference type="PRINTS" id="PR00045">
    <property type="entry name" value="SIGMA54FCT"/>
</dbReference>
<dbReference type="GO" id="GO:0016779">
    <property type="term" value="F:nucleotidyltransferase activity"/>
    <property type="evidence" value="ECO:0007669"/>
    <property type="project" value="UniProtKB-KW"/>
</dbReference>
<dbReference type="PANTHER" id="PTHR32248:SF4">
    <property type="entry name" value="RNA POLYMERASE SIGMA-54 FACTOR"/>
    <property type="match status" value="1"/>
</dbReference>
<evidence type="ECO:0000256" key="8">
    <source>
        <dbReference type="ARBA" id="ARBA00023163"/>
    </source>
</evidence>
<keyword evidence="3" id="KW-0808">Transferase</keyword>
<evidence type="ECO:0000259" key="10">
    <source>
        <dbReference type="Pfam" id="PF04963"/>
    </source>
</evidence>
<feature type="domain" description="RNA polymerase sigma factor 54 DNA-binding" evidence="9">
    <location>
        <begin position="275"/>
        <end position="419"/>
    </location>
</feature>
<evidence type="ECO:0000256" key="6">
    <source>
        <dbReference type="ARBA" id="ARBA00023082"/>
    </source>
</evidence>
<dbReference type="PANTHER" id="PTHR32248">
    <property type="entry name" value="RNA POLYMERASE SIGMA-54 FACTOR"/>
    <property type="match status" value="1"/>
</dbReference>
<dbReference type="InterPro" id="IPR007634">
    <property type="entry name" value="RNA_pol_sigma_54_DNA-bd"/>
</dbReference>
<accession>A0A968GCR2</accession>
<keyword evidence="8" id="KW-0804">Transcription</keyword>
<feature type="domain" description="RNA polymerase sigma factor 54 core-binding" evidence="10">
    <location>
        <begin position="73"/>
        <end position="247"/>
    </location>
</feature>
<dbReference type="AlphaFoldDB" id="A0A968GCR2"/>
<gene>
    <name evidence="11" type="ORF">HCT14_00780</name>
</gene>
<evidence type="ECO:0000313" key="12">
    <source>
        <dbReference type="Proteomes" id="UP000711995"/>
    </source>
</evidence>
<dbReference type="PROSITE" id="PS00718">
    <property type="entry name" value="SIGMA54_2"/>
    <property type="match status" value="1"/>
</dbReference>
<evidence type="ECO:0000256" key="3">
    <source>
        <dbReference type="ARBA" id="ARBA00022679"/>
    </source>
</evidence>
<evidence type="ECO:0000256" key="4">
    <source>
        <dbReference type="ARBA" id="ARBA00022695"/>
    </source>
</evidence>
<dbReference type="GO" id="GO:0006352">
    <property type="term" value="P:DNA-templated transcription initiation"/>
    <property type="evidence" value="ECO:0007669"/>
    <property type="project" value="InterPro"/>
</dbReference>
<dbReference type="GO" id="GO:0001216">
    <property type="term" value="F:DNA-binding transcription activator activity"/>
    <property type="evidence" value="ECO:0007669"/>
    <property type="project" value="InterPro"/>
</dbReference>
<comment type="caution">
    <text evidence="11">The sequence shown here is derived from an EMBL/GenBank/DDBJ whole genome shotgun (WGS) entry which is preliminary data.</text>
</comment>
<dbReference type="Gene3D" id="1.10.10.60">
    <property type="entry name" value="Homeodomain-like"/>
    <property type="match status" value="1"/>
</dbReference>
<keyword evidence="2" id="KW-0240">DNA-directed RNA polymerase</keyword>
<reference evidence="11 12" key="1">
    <citation type="submission" date="2020-03" db="EMBL/GenBank/DDBJ databases">
        <title>Spirochaetal bacteria isolated from arthropods constitute a novel genus Entomospira genus novum within the order Spirochaetales.</title>
        <authorList>
            <person name="Grana-Miraglia L."/>
            <person name="Sikutova S."/>
            <person name="Fingerle V."/>
            <person name="Sing A."/>
            <person name="Castillo-Ramirez S."/>
            <person name="Margos G."/>
            <person name="Rudolf I."/>
        </authorList>
    </citation>
    <scope>NUCLEOTIDE SEQUENCE [LARGE SCALE GENOMIC DNA]</scope>
    <source>
        <strain evidence="11 12">BR193</strain>
    </source>
</reference>
<evidence type="ECO:0000313" key="11">
    <source>
        <dbReference type="EMBL" id="NIZ40054.1"/>
    </source>
</evidence>
<protein>
    <recommendedName>
        <fullName evidence="13">RNA polymerase sigma-54 factor</fullName>
    </recommendedName>
</protein>
<dbReference type="Pfam" id="PF04963">
    <property type="entry name" value="Sigma54_CBD"/>
    <property type="match status" value="1"/>
</dbReference>
<dbReference type="Proteomes" id="UP000711995">
    <property type="component" value="Unassembled WGS sequence"/>
</dbReference>
<dbReference type="PIRSF" id="PIRSF000774">
    <property type="entry name" value="RpoN"/>
    <property type="match status" value="1"/>
</dbReference>
<dbReference type="Pfam" id="PF04552">
    <property type="entry name" value="Sigma54_DBD"/>
    <property type="match status" value="1"/>
</dbReference>
<evidence type="ECO:0000256" key="1">
    <source>
        <dbReference type="ARBA" id="ARBA00008798"/>
    </source>
</evidence>
<sequence>MPELHSTLTATIEQHSIARALLYQSARALMMDSQSYEAYLQTIIESNPFLAYQEDDCSLSSEDVNESRASFIEEISQEQGLQDVLLEQWNCIADEENRLVGALIISNLTPQGFHYLPLSELVTKEIPLLQLSNVARQISRLLPIGCATEDWIESLWVQSQEEPLHSEWTKIDITTFRLALQLWEKSGYNWETKSLLQVESEQELRSYLQQFTPYPGLQYSGISTVYNQADLILKRDPNGHYYVVLQTHRGVLQLNDAEYQHLLEQVEAHPDAVRWLRQQWREAGDVIAMHQYRHMQLLRVVNYIVSHQSDFLENHHHGLKGLQLQDIASALQMSLSTVSRIISYKRLATDQGLILLKKLLNRKQQHGSEVYSRQAIKNKVREIVYQYGKRRISDEKIRRLLQVEGIVIARRTINKYRHEDGL</sequence>
<dbReference type="EMBL" id="JAATLJ010000001">
    <property type="protein sequence ID" value="NIZ40054.1"/>
    <property type="molecule type" value="Genomic_DNA"/>
</dbReference>
<evidence type="ECO:0000259" key="9">
    <source>
        <dbReference type="Pfam" id="PF04552"/>
    </source>
</evidence>
<evidence type="ECO:0008006" key="13">
    <source>
        <dbReference type="Google" id="ProtNLM"/>
    </source>
</evidence>
<dbReference type="InterPro" id="IPR007046">
    <property type="entry name" value="RNA_pol_sigma_54_core-bd"/>
</dbReference>
<dbReference type="RefSeq" id="WP_167699662.1">
    <property type="nucleotide sequence ID" value="NZ_CP118174.1"/>
</dbReference>
<organism evidence="11 12">
    <name type="scientific">Entomospira entomophila</name>
    <dbReference type="NCBI Taxonomy" id="2719988"/>
    <lineage>
        <taxon>Bacteria</taxon>
        <taxon>Pseudomonadati</taxon>
        <taxon>Spirochaetota</taxon>
        <taxon>Spirochaetia</taxon>
        <taxon>Spirochaetales</taxon>
        <taxon>Spirochaetaceae</taxon>
        <taxon>Entomospira</taxon>
    </lineage>
</organism>
<name>A0A968GCR2_9SPIO</name>
<dbReference type="PROSITE" id="PS50044">
    <property type="entry name" value="SIGMA54_3"/>
    <property type="match status" value="1"/>
</dbReference>
<keyword evidence="4" id="KW-0548">Nucleotidyltransferase</keyword>
<keyword evidence="6" id="KW-0731">Sigma factor</keyword>
<dbReference type="InterPro" id="IPR000394">
    <property type="entry name" value="RNA_pol_sigma_54"/>
</dbReference>
<dbReference type="GO" id="GO:0016987">
    <property type="term" value="F:sigma factor activity"/>
    <property type="evidence" value="ECO:0007669"/>
    <property type="project" value="UniProtKB-KW"/>
</dbReference>
<keyword evidence="7" id="KW-0238">DNA-binding</keyword>
<proteinExistence type="inferred from homology"/>
<comment type="similarity">
    <text evidence="1">Belongs to the sigma-54 factor family.</text>
</comment>
<keyword evidence="12" id="KW-1185">Reference proteome</keyword>
<evidence type="ECO:0000256" key="5">
    <source>
        <dbReference type="ARBA" id="ARBA00023015"/>
    </source>
</evidence>
<evidence type="ECO:0000256" key="7">
    <source>
        <dbReference type="ARBA" id="ARBA00023125"/>
    </source>
</evidence>
<keyword evidence="5" id="KW-0805">Transcription regulation</keyword>
<dbReference type="GO" id="GO:0003677">
    <property type="term" value="F:DNA binding"/>
    <property type="evidence" value="ECO:0007669"/>
    <property type="project" value="UniProtKB-KW"/>
</dbReference>